<evidence type="ECO:0000256" key="2">
    <source>
        <dbReference type="SAM" id="MobiDB-lite"/>
    </source>
</evidence>
<dbReference type="InterPro" id="IPR035969">
    <property type="entry name" value="Rab-GAP_TBC_sf"/>
</dbReference>
<dbReference type="SMART" id="SM00164">
    <property type="entry name" value="TBC"/>
    <property type="match status" value="1"/>
</dbReference>
<dbReference type="Proteomes" id="UP000515152">
    <property type="component" value="Chromosome 20"/>
</dbReference>
<dbReference type="OrthoDB" id="159449at2759"/>
<dbReference type="GeneID" id="105906000"/>
<dbReference type="Pfam" id="PF00566">
    <property type="entry name" value="RabGAP-TBC"/>
    <property type="match status" value="1"/>
</dbReference>
<feature type="compositionally biased region" description="Basic and acidic residues" evidence="2">
    <location>
        <begin position="445"/>
        <end position="456"/>
    </location>
</feature>
<feature type="domain" description="Rab-GAP TBC" evidence="3">
    <location>
        <begin position="77"/>
        <end position="265"/>
    </location>
</feature>
<dbReference type="FunFam" id="1.10.8.270:FF:000007">
    <property type="entry name" value="TBC1 domain family member 10A"/>
    <property type="match status" value="1"/>
</dbReference>
<dbReference type="AlphaFoldDB" id="A0A6P8ENH4"/>
<dbReference type="Gene3D" id="1.10.10.750">
    <property type="entry name" value="Ypt/Rab-GAP domain of gyp1p, domain 1"/>
    <property type="match status" value="1"/>
</dbReference>
<evidence type="ECO:0000313" key="4">
    <source>
        <dbReference type="Proteomes" id="UP000515152"/>
    </source>
</evidence>
<evidence type="ECO:0000256" key="1">
    <source>
        <dbReference type="ARBA" id="ARBA00022468"/>
    </source>
</evidence>
<keyword evidence="1" id="KW-0343">GTPase activation</keyword>
<dbReference type="PANTHER" id="PTHR47219:SF4">
    <property type="entry name" value="TBC1 DOMAIN FAMILY MEMBER 10A"/>
    <property type="match status" value="1"/>
</dbReference>
<dbReference type="Gene3D" id="1.10.472.80">
    <property type="entry name" value="Ypt/Rab-GAP domain of gyp1p, domain 3"/>
    <property type="match status" value="1"/>
</dbReference>
<accession>A0A6P8ENH4</accession>
<dbReference type="FunFam" id="1.10.10.750:FF:000001">
    <property type="entry name" value="TBC1 domain family member 10A"/>
    <property type="match status" value="1"/>
</dbReference>
<feature type="region of interest" description="Disordered" evidence="2">
    <location>
        <begin position="445"/>
        <end position="470"/>
    </location>
</feature>
<name>A0A6P8ENH4_CLUHA</name>
<proteinExistence type="predicted"/>
<dbReference type="SUPFAM" id="SSF47923">
    <property type="entry name" value="Ypt/Rab-GAP domain of gyp1p"/>
    <property type="match status" value="2"/>
</dbReference>
<feature type="region of interest" description="Disordered" evidence="2">
    <location>
        <begin position="1"/>
        <end position="41"/>
    </location>
</feature>
<dbReference type="PANTHER" id="PTHR47219">
    <property type="entry name" value="RAB GTPASE-ACTIVATING PROTEIN 1-LIKE"/>
    <property type="match status" value="1"/>
</dbReference>
<evidence type="ECO:0000259" key="3">
    <source>
        <dbReference type="PROSITE" id="PS50086"/>
    </source>
</evidence>
<dbReference type="KEGG" id="char:105906000"/>
<dbReference type="GO" id="GO:0031267">
    <property type="term" value="F:small GTPase binding"/>
    <property type="evidence" value="ECO:0007669"/>
    <property type="project" value="TreeGrafter"/>
</dbReference>
<sequence>MEVQKDSTGDKADLEPSGTATETDRHGFILGKGINSGDEPSPALVRHREMKWLSIISQWDDVSQRRSSKVKGQCQKGIPASLRAKCWPLLCGAMERMRLNQALYQTLDESPALQNWVEVIEKDTDRQFPFHEMFLSKDGHGQRELFGVLKAYTQFRPDEGYCQAQGPVAAVLLMNMPTEEAFWCLVQISELYLPGYYSPLLEGVLFDAAMLPWVLKRACPAAHRHLQRQGVEPLMFATDWLMCLYTRHLPFNTLLRVWDLFFCYGVRVLFQVAVVLVRRALGRGDQREECDGQMETLERLRGVKEHLLPEHADAFIQEVCSVSISEKDLQRRTERELENWRKERPDSTFDPRVRCHGYLMAWERVKETEEKKERRAKEKGNLSLAPLRSLSSLSSLSPSLLRKWKKRGSKVVEEDCEGGAGELRELDRTEAWRKPAELHQILQKKEAASEHPRMEACQEWGQSRPKHTHT</sequence>
<keyword evidence="4" id="KW-1185">Reference proteome</keyword>
<reference evidence="5" key="1">
    <citation type="submission" date="2025-08" db="UniProtKB">
        <authorList>
            <consortium name="RefSeq"/>
        </authorList>
    </citation>
    <scope>IDENTIFICATION</scope>
</reference>
<dbReference type="InterPro" id="IPR000195">
    <property type="entry name" value="Rab-GAP-TBC_dom"/>
</dbReference>
<protein>
    <submittedName>
        <fullName evidence="5">Carabin-like</fullName>
    </submittedName>
</protein>
<organism evidence="4 5">
    <name type="scientific">Clupea harengus</name>
    <name type="common">Atlantic herring</name>
    <dbReference type="NCBI Taxonomy" id="7950"/>
    <lineage>
        <taxon>Eukaryota</taxon>
        <taxon>Metazoa</taxon>
        <taxon>Chordata</taxon>
        <taxon>Craniata</taxon>
        <taxon>Vertebrata</taxon>
        <taxon>Euteleostomi</taxon>
        <taxon>Actinopterygii</taxon>
        <taxon>Neopterygii</taxon>
        <taxon>Teleostei</taxon>
        <taxon>Clupei</taxon>
        <taxon>Clupeiformes</taxon>
        <taxon>Clupeoidei</taxon>
        <taxon>Clupeidae</taxon>
        <taxon>Clupea</taxon>
    </lineage>
</organism>
<evidence type="ECO:0000313" key="5">
    <source>
        <dbReference type="RefSeq" id="XP_031413871.1"/>
    </source>
</evidence>
<dbReference type="RefSeq" id="XP_031413871.1">
    <property type="nucleotide sequence ID" value="XM_031558011.2"/>
</dbReference>
<dbReference type="FunFam" id="1.10.472.80:FF:000008">
    <property type="entry name" value="TBC1 domain family member 10A"/>
    <property type="match status" value="1"/>
</dbReference>
<dbReference type="PROSITE" id="PS50086">
    <property type="entry name" value="TBC_RABGAP"/>
    <property type="match status" value="1"/>
</dbReference>
<dbReference type="Gene3D" id="1.10.8.270">
    <property type="entry name" value="putative rabgap domain of human tbc1 domain family member 14 like domains"/>
    <property type="match status" value="1"/>
</dbReference>
<feature type="compositionally biased region" description="Basic and acidic residues" evidence="2">
    <location>
        <begin position="1"/>
        <end position="14"/>
    </location>
</feature>
<dbReference type="GO" id="GO:0005886">
    <property type="term" value="C:plasma membrane"/>
    <property type="evidence" value="ECO:0007669"/>
    <property type="project" value="UniProtKB-ARBA"/>
</dbReference>
<gene>
    <name evidence="5" type="primary">LOC105906000</name>
</gene>
<dbReference type="GO" id="GO:0005096">
    <property type="term" value="F:GTPase activator activity"/>
    <property type="evidence" value="ECO:0007669"/>
    <property type="project" value="UniProtKB-KW"/>
</dbReference>
<dbReference type="InterPro" id="IPR050302">
    <property type="entry name" value="Rab_GAP_TBC_domain"/>
</dbReference>